<organism evidence="2 3">
    <name type="scientific">Pedobacter psychroterrae</name>
    <dbReference type="NCBI Taxonomy" id="2530453"/>
    <lineage>
        <taxon>Bacteria</taxon>
        <taxon>Pseudomonadati</taxon>
        <taxon>Bacteroidota</taxon>
        <taxon>Sphingobacteriia</taxon>
        <taxon>Sphingobacteriales</taxon>
        <taxon>Sphingobacteriaceae</taxon>
        <taxon>Pedobacter</taxon>
    </lineage>
</organism>
<feature type="signal peptide" evidence="1">
    <location>
        <begin position="1"/>
        <end position="24"/>
    </location>
</feature>
<proteinExistence type="predicted"/>
<evidence type="ECO:0000313" key="2">
    <source>
        <dbReference type="EMBL" id="TCD00913.1"/>
    </source>
</evidence>
<dbReference type="EMBL" id="SJSL01000002">
    <property type="protein sequence ID" value="TCD00913.1"/>
    <property type="molecule type" value="Genomic_DNA"/>
</dbReference>
<dbReference type="Gene3D" id="2.60.120.260">
    <property type="entry name" value="Galactose-binding domain-like"/>
    <property type="match status" value="1"/>
</dbReference>
<evidence type="ECO:0000313" key="3">
    <source>
        <dbReference type="Proteomes" id="UP000293347"/>
    </source>
</evidence>
<dbReference type="Proteomes" id="UP000293347">
    <property type="component" value="Unassembled WGS sequence"/>
</dbReference>
<comment type="caution">
    <text evidence="2">The sequence shown here is derived from an EMBL/GenBank/DDBJ whole genome shotgun (WGS) entry which is preliminary data.</text>
</comment>
<dbReference type="RefSeq" id="WP_131595495.1">
    <property type="nucleotide sequence ID" value="NZ_SJSL01000002.1"/>
</dbReference>
<sequence length="643" mass="69736">MGFRHISYYLLLSILLIVSGTAKSQECEGSLGDPVLTYDFGRGSAAFGPAIPDKTNYNYVIGQPSDGSYTIIKTTQGMGHVSAGNWLSVGNHTPNQSNGYMMLINADDRQAGIFYQGEASGLCPGTTYEFAAWIINVMAKPGIRPNVRFSIESMTGQVLKEFDTGEIPEGSNIDWRRYAGTFRTTSSRVIVKIKNNGLGGGGNDFAIDDITFRACGPVIIPSINTERVSTKELCVLIKKTFTFSAEVSPGVYTDPEYLWQQMAANGSWFDLPGQTTTNLTQTFDHPPIGAYKYRLLIAERGNINEENCRSNSPDYTINVVEPPVAVSLRAQAVCLGDVIVLDAKTNGATYQWTGPNSFASTEESPNIPNAGNNMSGRYTVVVTTSGGCIETEEIDLAVIPAPQPKINPITAICKGSSIQLQASGGLTYRWSPGTGLSQTDISNPIASPLQTTTYKVYASNGACEVPTEITVIVLKDPLANAGPDKKMMKGEQVQLNAEATGDEIIYQWSPSTYLDNPNILNPVATPPSDITYTLTVTSTFGCIVSTDEVFVRVYQKVEIPNAFSPNGDGVNDLWKITAADMFPTASVRVVNRYGEVVFRSTNYDDKPWDGKYKNSDVPPGVYYYVINLNTGLKPLSGSLTVIR</sequence>
<dbReference type="InterPro" id="IPR013783">
    <property type="entry name" value="Ig-like_fold"/>
</dbReference>
<dbReference type="Pfam" id="PF13585">
    <property type="entry name" value="CHU_C"/>
    <property type="match status" value="1"/>
</dbReference>
<keyword evidence="1" id="KW-0732">Signal</keyword>
<dbReference type="InterPro" id="IPR026341">
    <property type="entry name" value="T9SS_type_B"/>
</dbReference>
<dbReference type="NCBIfam" id="TIGR04131">
    <property type="entry name" value="Bac_Flav_CTERM"/>
    <property type="match status" value="1"/>
</dbReference>
<name>A0A4R0NMR9_9SPHI</name>
<dbReference type="OrthoDB" id="1652165at2"/>
<accession>A0A4R0NMR9</accession>
<evidence type="ECO:0000256" key="1">
    <source>
        <dbReference type="SAM" id="SignalP"/>
    </source>
</evidence>
<dbReference type="AlphaFoldDB" id="A0A4R0NMR9"/>
<protein>
    <submittedName>
        <fullName evidence="2">Gliding motility-associated C-terminal domain-containing protein</fullName>
    </submittedName>
</protein>
<dbReference type="Gene3D" id="2.60.40.10">
    <property type="entry name" value="Immunoglobulins"/>
    <property type="match status" value="1"/>
</dbReference>
<keyword evidence="3" id="KW-1185">Reference proteome</keyword>
<feature type="chain" id="PRO_5020528579" evidence="1">
    <location>
        <begin position="25"/>
        <end position="643"/>
    </location>
</feature>
<gene>
    <name evidence="2" type="ORF">EZ437_09055</name>
</gene>
<reference evidence="2 3" key="1">
    <citation type="submission" date="2019-02" db="EMBL/GenBank/DDBJ databases">
        <title>Pedobacter sp. RP-1-14 sp. nov., isolated from Arctic soil.</title>
        <authorList>
            <person name="Dahal R.H."/>
        </authorList>
    </citation>
    <scope>NUCLEOTIDE SEQUENCE [LARGE SCALE GENOMIC DNA]</scope>
    <source>
        <strain evidence="2 3">RP-1-14</strain>
    </source>
</reference>